<evidence type="ECO:0000313" key="2">
    <source>
        <dbReference type="EMBL" id="TFB14251.1"/>
    </source>
</evidence>
<dbReference type="InterPro" id="IPR000182">
    <property type="entry name" value="GNAT_dom"/>
</dbReference>
<dbReference type="OrthoDB" id="9785602at2"/>
<dbReference type="AlphaFoldDB" id="A0A4Y8IGU7"/>
<dbReference type="InterPro" id="IPR016181">
    <property type="entry name" value="Acyl_CoA_acyltransferase"/>
</dbReference>
<dbReference type="EMBL" id="SOPW01000017">
    <property type="protein sequence ID" value="TFB14251.1"/>
    <property type="molecule type" value="Genomic_DNA"/>
</dbReference>
<reference evidence="2 3" key="1">
    <citation type="submission" date="2019-03" db="EMBL/GenBank/DDBJ databases">
        <authorList>
            <person name="He R.-H."/>
        </authorList>
    </citation>
    <scope>NUCLEOTIDE SEQUENCE [LARGE SCALE GENOMIC DNA]</scope>
    <source>
        <strain evidence="3">SH 714</strain>
    </source>
</reference>
<dbReference type="PANTHER" id="PTHR43792:SF1">
    <property type="entry name" value="N-ACETYLTRANSFERASE DOMAIN-CONTAINING PROTEIN"/>
    <property type="match status" value="1"/>
</dbReference>
<dbReference type="GO" id="GO:0016747">
    <property type="term" value="F:acyltransferase activity, transferring groups other than amino-acyl groups"/>
    <property type="evidence" value="ECO:0007669"/>
    <property type="project" value="InterPro"/>
</dbReference>
<proteinExistence type="predicted"/>
<keyword evidence="3" id="KW-1185">Reference proteome</keyword>
<dbReference type="Proteomes" id="UP000297975">
    <property type="component" value="Unassembled WGS sequence"/>
</dbReference>
<dbReference type="SUPFAM" id="SSF55729">
    <property type="entry name" value="Acyl-CoA N-acyltransferases (Nat)"/>
    <property type="match status" value="1"/>
</dbReference>
<evidence type="ECO:0000313" key="3">
    <source>
        <dbReference type="Proteomes" id="UP000297975"/>
    </source>
</evidence>
<sequence>MKIDTLISTDRLLLRKLSPSDAEDYFQYRSQPEIYQFQSFHPTSINDVRKFILSNCVEFNRTNTWYQVAVCLKDSGILIGDIGIHFVDDDQIEIGYTIAPTEQQKGYATESLRAMISYLFKNLKKHRITASVDPNNINSIKLLNKLGMRKEAHFVQSINLKGYWEDDCIYAILKDEWDN</sequence>
<dbReference type="InterPro" id="IPR051531">
    <property type="entry name" value="N-acetyltransferase"/>
</dbReference>
<protein>
    <submittedName>
        <fullName evidence="2">N-acetyltransferase</fullName>
    </submittedName>
</protein>
<evidence type="ECO:0000259" key="1">
    <source>
        <dbReference type="PROSITE" id="PS51186"/>
    </source>
</evidence>
<dbReference type="PANTHER" id="PTHR43792">
    <property type="entry name" value="GNAT FAMILY, PUTATIVE (AFU_ORTHOLOGUE AFUA_3G00765)-RELATED-RELATED"/>
    <property type="match status" value="1"/>
</dbReference>
<dbReference type="Gene3D" id="3.40.630.30">
    <property type="match status" value="1"/>
</dbReference>
<dbReference type="Pfam" id="PF13302">
    <property type="entry name" value="Acetyltransf_3"/>
    <property type="match status" value="1"/>
</dbReference>
<name>A0A4Y8IGU7_9BACI</name>
<feature type="domain" description="N-acetyltransferase" evidence="1">
    <location>
        <begin position="12"/>
        <end position="175"/>
    </location>
</feature>
<organism evidence="2 3">
    <name type="scientific">Filobacillus milosensis</name>
    <dbReference type="NCBI Taxonomy" id="94137"/>
    <lineage>
        <taxon>Bacteria</taxon>
        <taxon>Bacillati</taxon>
        <taxon>Bacillota</taxon>
        <taxon>Bacilli</taxon>
        <taxon>Bacillales</taxon>
        <taxon>Bacillaceae</taxon>
        <taxon>Filobacillus</taxon>
    </lineage>
</organism>
<accession>A0A4Y8IGU7</accession>
<gene>
    <name evidence="2" type="ORF">E3U55_13805</name>
</gene>
<dbReference type="RefSeq" id="WP_134341062.1">
    <property type="nucleotide sequence ID" value="NZ_SOPW01000017.1"/>
</dbReference>
<comment type="caution">
    <text evidence="2">The sequence shown here is derived from an EMBL/GenBank/DDBJ whole genome shotgun (WGS) entry which is preliminary data.</text>
</comment>
<keyword evidence="2" id="KW-0808">Transferase</keyword>
<dbReference type="PROSITE" id="PS51186">
    <property type="entry name" value="GNAT"/>
    <property type="match status" value="1"/>
</dbReference>